<evidence type="ECO:0000313" key="3">
    <source>
        <dbReference type="EMBL" id="MBJ2173047.1"/>
    </source>
</evidence>
<feature type="coiled-coil region" evidence="1">
    <location>
        <begin position="17"/>
        <end position="51"/>
    </location>
</feature>
<reference evidence="3 4" key="1">
    <citation type="submission" date="2020-12" db="EMBL/GenBank/DDBJ databases">
        <title>Aureibaculum luteum sp. nov. and Aureibaculum flavum sp. nov., novel members of the family Flavobacteriaceae isolated from Antarctic intertidal sediments.</title>
        <authorList>
            <person name="He X."/>
            <person name="Zhang X."/>
        </authorList>
    </citation>
    <scope>NUCLEOTIDE SEQUENCE [LARGE SCALE GENOMIC DNA]</scope>
    <source>
        <strain evidence="3 4">A20</strain>
    </source>
</reference>
<comment type="caution">
    <text evidence="3">The sequence shown here is derived from an EMBL/GenBank/DDBJ whole genome shotgun (WGS) entry which is preliminary data.</text>
</comment>
<evidence type="ECO:0008006" key="5">
    <source>
        <dbReference type="Google" id="ProtNLM"/>
    </source>
</evidence>
<feature type="chain" id="PRO_5046776893" description="DUF3251 domain-containing protein" evidence="2">
    <location>
        <begin position="21"/>
        <end position="187"/>
    </location>
</feature>
<organism evidence="3 4">
    <name type="scientific">Aureibaculum flavum</name>
    <dbReference type="NCBI Taxonomy" id="2795986"/>
    <lineage>
        <taxon>Bacteria</taxon>
        <taxon>Pseudomonadati</taxon>
        <taxon>Bacteroidota</taxon>
        <taxon>Flavobacteriia</taxon>
        <taxon>Flavobacteriales</taxon>
        <taxon>Flavobacteriaceae</taxon>
        <taxon>Aureibaculum</taxon>
    </lineage>
</organism>
<keyword evidence="4" id="KW-1185">Reference proteome</keyword>
<sequence>MRKLQLLSLFTIISLTSAFAQEECDQFKTELNKKEAKIATQKDAIAKQQKEIAYYKETLHLINSKISTESNDVTFKITSATGDANTAEIHVEGIMINKGVLRMMQIGRTEAFDPKGNSLKYSKLNIGLGRRVDKLFNDVPVKFSATLKGAIEGTPFIKSLVVEFYTKSNGPQKTISVAFKNIPVVWK</sequence>
<dbReference type="EMBL" id="JAEHFJ010000001">
    <property type="protein sequence ID" value="MBJ2173047.1"/>
    <property type="molecule type" value="Genomic_DNA"/>
</dbReference>
<feature type="signal peptide" evidence="2">
    <location>
        <begin position="1"/>
        <end position="20"/>
    </location>
</feature>
<keyword evidence="1" id="KW-0175">Coiled coil</keyword>
<evidence type="ECO:0000256" key="1">
    <source>
        <dbReference type="SAM" id="Coils"/>
    </source>
</evidence>
<gene>
    <name evidence="3" type="ORF">JBL43_02280</name>
</gene>
<evidence type="ECO:0000256" key="2">
    <source>
        <dbReference type="SAM" id="SignalP"/>
    </source>
</evidence>
<proteinExistence type="predicted"/>
<dbReference type="Proteomes" id="UP000623301">
    <property type="component" value="Unassembled WGS sequence"/>
</dbReference>
<name>A0ABS0WM55_9FLAO</name>
<accession>A0ABS0WM55</accession>
<keyword evidence="2" id="KW-0732">Signal</keyword>
<evidence type="ECO:0000313" key="4">
    <source>
        <dbReference type="Proteomes" id="UP000623301"/>
    </source>
</evidence>
<dbReference type="RefSeq" id="WP_198839853.1">
    <property type="nucleotide sequence ID" value="NZ_JAEHFJ010000001.1"/>
</dbReference>
<protein>
    <recommendedName>
        <fullName evidence="5">DUF3251 domain-containing protein</fullName>
    </recommendedName>
</protein>